<evidence type="ECO:0000313" key="2">
    <source>
        <dbReference type="Proteomes" id="UP001160148"/>
    </source>
</evidence>
<organism evidence="1 2">
    <name type="scientific">Macrosiphum euphorbiae</name>
    <name type="common">potato aphid</name>
    <dbReference type="NCBI Taxonomy" id="13131"/>
    <lineage>
        <taxon>Eukaryota</taxon>
        <taxon>Metazoa</taxon>
        <taxon>Ecdysozoa</taxon>
        <taxon>Arthropoda</taxon>
        <taxon>Hexapoda</taxon>
        <taxon>Insecta</taxon>
        <taxon>Pterygota</taxon>
        <taxon>Neoptera</taxon>
        <taxon>Paraneoptera</taxon>
        <taxon>Hemiptera</taxon>
        <taxon>Sternorrhyncha</taxon>
        <taxon>Aphidomorpha</taxon>
        <taxon>Aphidoidea</taxon>
        <taxon>Aphididae</taxon>
        <taxon>Macrosiphini</taxon>
        <taxon>Macrosiphum</taxon>
    </lineage>
</organism>
<dbReference type="Proteomes" id="UP001160148">
    <property type="component" value="Unassembled WGS sequence"/>
</dbReference>
<dbReference type="AlphaFoldDB" id="A0AAV0XJ17"/>
<comment type="caution">
    <text evidence="1">The sequence shown here is derived from an EMBL/GenBank/DDBJ whole genome shotgun (WGS) entry which is preliminary data.</text>
</comment>
<protein>
    <submittedName>
        <fullName evidence="1">Uncharacterized protein</fullName>
    </submittedName>
</protein>
<dbReference type="EMBL" id="CARXXK010000005">
    <property type="protein sequence ID" value="CAI6367787.1"/>
    <property type="molecule type" value="Genomic_DNA"/>
</dbReference>
<sequence>MVGTLKSTRISWAEHIWRSAGLIGQITGLTQTKTGSQAKGRSEDIIGVRNTQEISNDREEWRQYVVAEMGLKGL</sequence>
<proteinExistence type="predicted"/>
<accession>A0AAV0XJ17</accession>
<gene>
    <name evidence="1" type="ORF">MEUPH1_LOCUS22218</name>
</gene>
<evidence type="ECO:0000313" key="1">
    <source>
        <dbReference type="EMBL" id="CAI6367787.1"/>
    </source>
</evidence>
<name>A0AAV0XJ17_9HEMI</name>
<reference evidence="1 2" key="1">
    <citation type="submission" date="2023-01" db="EMBL/GenBank/DDBJ databases">
        <authorList>
            <person name="Whitehead M."/>
        </authorList>
    </citation>
    <scope>NUCLEOTIDE SEQUENCE [LARGE SCALE GENOMIC DNA]</scope>
</reference>
<keyword evidence="2" id="KW-1185">Reference proteome</keyword>